<dbReference type="Proteomes" id="UP000319949">
    <property type="component" value="Unassembled WGS sequence"/>
</dbReference>
<evidence type="ECO:0000313" key="1">
    <source>
        <dbReference type="EMBL" id="TWB06810.1"/>
    </source>
</evidence>
<proteinExistence type="predicted"/>
<accession>A0A560EBT1</accession>
<organism evidence="1 2">
    <name type="scientific">Bradyrhizobium stylosanthis</name>
    <dbReference type="NCBI Taxonomy" id="1803665"/>
    <lineage>
        <taxon>Bacteria</taxon>
        <taxon>Pseudomonadati</taxon>
        <taxon>Pseudomonadota</taxon>
        <taxon>Alphaproteobacteria</taxon>
        <taxon>Hyphomicrobiales</taxon>
        <taxon>Nitrobacteraceae</taxon>
        <taxon>Bradyrhizobium</taxon>
    </lineage>
</organism>
<keyword evidence="2" id="KW-1185">Reference proteome</keyword>
<sequence>MTMESMTRIGVNIVIASGAKQSRLSPLTDSGLLRRFAPRNDDGESYRIGGAYCTPPAFHSWFIPRGIFSLDFSPMLRSYISP</sequence>
<gene>
    <name evidence="1" type="ORF">FBZ96_101625</name>
</gene>
<dbReference type="EMBL" id="VITK01000001">
    <property type="protein sequence ID" value="TWB06810.1"/>
    <property type="molecule type" value="Genomic_DNA"/>
</dbReference>
<dbReference type="AlphaFoldDB" id="A0A560EBT1"/>
<reference evidence="1 2" key="1">
    <citation type="submission" date="2019-06" db="EMBL/GenBank/DDBJ databases">
        <title>Genomic Encyclopedia of Type Strains, Phase IV (KMG-V): Genome sequencing to study the core and pangenomes of soil and plant-associated prokaryotes.</title>
        <authorList>
            <person name="Whitman W."/>
        </authorList>
    </citation>
    <scope>NUCLEOTIDE SEQUENCE [LARGE SCALE GENOMIC DNA]</scope>
    <source>
        <strain evidence="1 2">BR 510</strain>
    </source>
</reference>
<comment type="caution">
    <text evidence="1">The sequence shown here is derived from an EMBL/GenBank/DDBJ whole genome shotgun (WGS) entry which is preliminary data.</text>
</comment>
<protein>
    <submittedName>
        <fullName evidence="1">Uncharacterized protein</fullName>
    </submittedName>
</protein>
<evidence type="ECO:0000313" key="2">
    <source>
        <dbReference type="Proteomes" id="UP000319949"/>
    </source>
</evidence>
<name>A0A560EBT1_9BRAD</name>